<dbReference type="InterPro" id="IPR023753">
    <property type="entry name" value="FAD/NAD-binding_dom"/>
</dbReference>
<dbReference type="Gene3D" id="3.50.50.60">
    <property type="entry name" value="FAD/NAD(P)-binding domain"/>
    <property type="match status" value="2"/>
</dbReference>
<dbReference type="Pfam" id="PF07992">
    <property type="entry name" value="Pyr_redox_2"/>
    <property type="match status" value="1"/>
</dbReference>
<accession>M8EG78</accession>
<evidence type="ECO:0000256" key="3">
    <source>
        <dbReference type="ARBA" id="ARBA00022630"/>
    </source>
</evidence>
<comment type="cofactor">
    <cofactor evidence="1">
        <name>FAD</name>
        <dbReference type="ChEBI" id="CHEBI:57692"/>
    </cofactor>
</comment>
<dbReference type="InterPro" id="IPR050097">
    <property type="entry name" value="Ferredoxin-NADP_redctase_2"/>
</dbReference>
<dbReference type="PRINTS" id="PR00368">
    <property type="entry name" value="FADPNR"/>
</dbReference>
<comment type="subunit">
    <text evidence="2">Homodimer.</text>
</comment>
<dbReference type="STRING" id="1300222.I532_02660"/>
<dbReference type="PANTHER" id="PTHR48105">
    <property type="entry name" value="THIOREDOXIN REDUCTASE 1-RELATED-RELATED"/>
    <property type="match status" value="1"/>
</dbReference>
<dbReference type="GeneID" id="89499161"/>
<evidence type="ECO:0000313" key="7">
    <source>
        <dbReference type="Proteomes" id="UP000012081"/>
    </source>
</evidence>
<organism evidence="6 7">
    <name type="scientific">Brevibacillus borstelensis AK1</name>
    <dbReference type="NCBI Taxonomy" id="1300222"/>
    <lineage>
        <taxon>Bacteria</taxon>
        <taxon>Bacillati</taxon>
        <taxon>Bacillota</taxon>
        <taxon>Bacilli</taxon>
        <taxon>Bacillales</taxon>
        <taxon>Paenibacillaceae</taxon>
        <taxon>Brevibacillus</taxon>
    </lineage>
</organism>
<dbReference type="PATRIC" id="fig|1300222.3.peg.565"/>
<dbReference type="Proteomes" id="UP000012081">
    <property type="component" value="Unassembled WGS sequence"/>
</dbReference>
<dbReference type="GO" id="GO:0016491">
    <property type="term" value="F:oxidoreductase activity"/>
    <property type="evidence" value="ECO:0007669"/>
    <property type="project" value="UniProtKB-KW"/>
</dbReference>
<sequence>MEHVQVLIAGGGIAGMSAAIWCERLGLSCILIEKTDRLGGQLAQIHNEIWDFPPHIYADGTNLLEELQSHKVLRSLQVRFGEALTSVDPTKRKVTTTRTAYQTDYLIVATGVSPNQIPALADCSKVLAPWFSTTAEAEAVTGMDIAVIGGGDRAAESAYNLSRYARTVHLLVRSAHMRARSQWRERLSTLPSLTILWETEVAACSERDGKAVLSLRSFRPDTPSTISVDRILPRIGVHGNVDGLDSLLGEENSRYLPADNYQQVKGTEWIYAIGDVTNGADYGSLSLAAGQAMKAVKHISLQLKEQ</sequence>
<dbReference type="AlphaFoldDB" id="M8EG78"/>
<evidence type="ECO:0000259" key="5">
    <source>
        <dbReference type="Pfam" id="PF07992"/>
    </source>
</evidence>
<keyword evidence="3" id="KW-0285">Flavoprotein</keyword>
<reference evidence="6 7" key="1">
    <citation type="submission" date="2013-03" db="EMBL/GenBank/DDBJ databases">
        <title>Assembly of a new bacterial strain Brevibacillus borstelensis AK1.</title>
        <authorList>
            <person name="Rajan I."/>
            <person name="PoliReddy D."/>
            <person name="Sugumar T."/>
            <person name="Rathinam K."/>
            <person name="Alqarawi S."/>
            <person name="Khalil A.B."/>
            <person name="Sivakumar N."/>
        </authorList>
    </citation>
    <scope>NUCLEOTIDE SEQUENCE [LARGE SCALE GENOMIC DNA]</scope>
    <source>
        <strain evidence="6 7">AK1</strain>
    </source>
</reference>
<name>M8EG78_9BACL</name>
<dbReference type="OrthoDB" id="9806179at2"/>
<evidence type="ECO:0000313" key="6">
    <source>
        <dbReference type="EMBL" id="EMT54470.1"/>
    </source>
</evidence>
<gene>
    <name evidence="6" type="ORF">I532_02660</name>
</gene>
<protein>
    <recommendedName>
        <fullName evidence="5">FAD/NAD(P)-binding domain-containing protein</fullName>
    </recommendedName>
</protein>
<dbReference type="RefSeq" id="WP_003386226.1">
    <property type="nucleotide sequence ID" value="NZ_APBN01000001.1"/>
</dbReference>
<evidence type="ECO:0000256" key="4">
    <source>
        <dbReference type="ARBA" id="ARBA00023002"/>
    </source>
</evidence>
<evidence type="ECO:0000256" key="2">
    <source>
        <dbReference type="ARBA" id="ARBA00011738"/>
    </source>
</evidence>
<dbReference type="PRINTS" id="PR00469">
    <property type="entry name" value="PNDRDTASEII"/>
</dbReference>
<dbReference type="SUPFAM" id="SSF51905">
    <property type="entry name" value="FAD/NAD(P)-binding domain"/>
    <property type="match status" value="1"/>
</dbReference>
<feature type="domain" description="FAD/NAD(P)-binding" evidence="5">
    <location>
        <begin position="5"/>
        <end position="282"/>
    </location>
</feature>
<keyword evidence="4" id="KW-0560">Oxidoreductase</keyword>
<keyword evidence="7" id="KW-1185">Reference proteome</keyword>
<dbReference type="EMBL" id="APBN01000001">
    <property type="protein sequence ID" value="EMT54470.1"/>
    <property type="molecule type" value="Genomic_DNA"/>
</dbReference>
<evidence type="ECO:0000256" key="1">
    <source>
        <dbReference type="ARBA" id="ARBA00001974"/>
    </source>
</evidence>
<comment type="caution">
    <text evidence="6">The sequence shown here is derived from an EMBL/GenBank/DDBJ whole genome shotgun (WGS) entry which is preliminary data.</text>
</comment>
<proteinExistence type="predicted"/>
<dbReference type="InterPro" id="IPR036188">
    <property type="entry name" value="FAD/NAD-bd_sf"/>
</dbReference>